<dbReference type="Proteomes" id="UP000013961">
    <property type="component" value="Chromosome"/>
</dbReference>
<evidence type="ECO:0000313" key="2">
    <source>
        <dbReference type="EMBL" id="AGM27462.1"/>
    </source>
</evidence>
<evidence type="ECO:0000256" key="1">
    <source>
        <dbReference type="SAM" id="MobiDB-lite"/>
    </source>
</evidence>
<proteinExistence type="predicted"/>
<protein>
    <submittedName>
        <fullName evidence="2">Uncharacterized protein</fullName>
    </submittedName>
</protein>
<gene>
    <name evidence="2" type="ORF">MASS_0860</name>
</gene>
<accession>A0AB33A6L8</accession>
<dbReference type="KEGG" id="mabb:MASS_0860"/>
<evidence type="ECO:0000313" key="3">
    <source>
        <dbReference type="Proteomes" id="UP000013961"/>
    </source>
</evidence>
<organism evidence="2 3">
    <name type="scientific">Mycobacteroides abscessus subsp. bolletii 50594</name>
    <dbReference type="NCBI Taxonomy" id="1303024"/>
    <lineage>
        <taxon>Bacteria</taxon>
        <taxon>Bacillati</taxon>
        <taxon>Actinomycetota</taxon>
        <taxon>Actinomycetes</taxon>
        <taxon>Mycobacteriales</taxon>
        <taxon>Mycobacteriaceae</taxon>
        <taxon>Mycobacteroides</taxon>
        <taxon>Mycobacteroides abscessus</taxon>
    </lineage>
</organism>
<name>A0AB33A6L8_9MYCO</name>
<dbReference type="EMBL" id="CP004374">
    <property type="protein sequence ID" value="AGM27462.1"/>
    <property type="molecule type" value="Genomic_DNA"/>
</dbReference>
<reference evidence="2 3" key="1">
    <citation type="journal article" date="2013" name="Genome Announc.">
        <title>Complete Genome Sequence of Mycobacterium massiliense Clinical Strain Asan 50594, Belonging to the Type II Genotype.</title>
        <authorList>
            <person name="Kim B.J."/>
            <person name="Kim B.R."/>
            <person name="Hong S.H."/>
            <person name="Seok S.H."/>
            <person name="Kook Y.H."/>
            <person name="Kim B.J."/>
        </authorList>
    </citation>
    <scope>NUCLEOTIDE SEQUENCE [LARGE SCALE GENOMIC DNA]</scope>
    <source>
        <strain evidence="2 3">50594</strain>
    </source>
</reference>
<feature type="region of interest" description="Disordered" evidence="1">
    <location>
        <begin position="1"/>
        <end position="32"/>
    </location>
</feature>
<dbReference type="AlphaFoldDB" id="A0AB33A6L8"/>
<sequence>MVRAPGPESGLTPGQFRRDSPTLDQGGAPMVSSPPNPLVGSFVTLCFECAVDSVAPTKTRAHRVYFNSCDIRGVVWLELAHSWSRPP</sequence>